<evidence type="ECO:0000256" key="2">
    <source>
        <dbReference type="ARBA" id="ARBA00022670"/>
    </source>
</evidence>
<keyword evidence="2" id="KW-0645">Protease</keyword>
<comment type="similarity">
    <text evidence="1">Belongs to the peptidase S49 family.</text>
</comment>
<dbReference type="InterPro" id="IPR029045">
    <property type="entry name" value="ClpP/crotonase-like_dom_sf"/>
</dbReference>
<dbReference type="PANTHER" id="PTHR33209">
    <property type="entry name" value="PROTEASE 4"/>
    <property type="match status" value="1"/>
</dbReference>
<evidence type="ECO:0000256" key="1">
    <source>
        <dbReference type="ARBA" id="ARBA00008683"/>
    </source>
</evidence>
<proteinExistence type="inferred from homology"/>
<organism evidence="6 7">
    <name type="scientific">Helianthus annuus</name>
    <name type="common">Common sunflower</name>
    <dbReference type="NCBI Taxonomy" id="4232"/>
    <lineage>
        <taxon>Eukaryota</taxon>
        <taxon>Viridiplantae</taxon>
        <taxon>Streptophyta</taxon>
        <taxon>Embryophyta</taxon>
        <taxon>Tracheophyta</taxon>
        <taxon>Spermatophyta</taxon>
        <taxon>Magnoliopsida</taxon>
        <taxon>eudicotyledons</taxon>
        <taxon>Gunneridae</taxon>
        <taxon>Pentapetalae</taxon>
        <taxon>asterids</taxon>
        <taxon>campanulids</taxon>
        <taxon>Asterales</taxon>
        <taxon>Asteraceae</taxon>
        <taxon>Asteroideae</taxon>
        <taxon>Heliantheae alliance</taxon>
        <taxon>Heliantheae</taxon>
        <taxon>Helianthus</taxon>
    </lineage>
</organism>
<name>A0A9K3IGU3_HELAN</name>
<evidence type="ECO:0000313" key="7">
    <source>
        <dbReference type="Proteomes" id="UP000215914"/>
    </source>
</evidence>
<dbReference type="Gene3D" id="6.20.330.10">
    <property type="match status" value="1"/>
</dbReference>
<dbReference type="Pfam" id="PF01343">
    <property type="entry name" value="Peptidase_S49"/>
    <property type="match status" value="1"/>
</dbReference>
<reference evidence="6" key="1">
    <citation type="journal article" date="2017" name="Nature">
        <title>The sunflower genome provides insights into oil metabolism, flowering and Asterid evolution.</title>
        <authorList>
            <person name="Badouin H."/>
            <person name="Gouzy J."/>
            <person name="Grassa C.J."/>
            <person name="Murat F."/>
            <person name="Staton S.E."/>
            <person name="Cottret L."/>
            <person name="Lelandais-Briere C."/>
            <person name="Owens G.L."/>
            <person name="Carrere S."/>
            <person name="Mayjonade B."/>
            <person name="Legrand L."/>
            <person name="Gill N."/>
            <person name="Kane N.C."/>
            <person name="Bowers J.E."/>
            <person name="Hubner S."/>
            <person name="Bellec A."/>
            <person name="Berard A."/>
            <person name="Berges H."/>
            <person name="Blanchet N."/>
            <person name="Boniface M.C."/>
            <person name="Brunel D."/>
            <person name="Catrice O."/>
            <person name="Chaidir N."/>
            <person name="Claudel C."/>
            <person name="Donnadieu C."/>
            <person name="Faraut T."/>
            <person name="Fievet G."/>
            <person name="Helmstetter N."/>
            <person name="King M."/>
            <person name="Knapp S.J."/>
            <person name="Lai Z."/>
            <person name="Le Paslier M.C."/>
            <person name="Lippi Y."/>
            <person name="Lorenzon L."/>
            <person name="Mandel J.R."/>
            <person name="Marage G."/>
            <person name="Marchand G."/>
            <person name="Marquand E."/>
            <person name="Bret-Mestries E."/>
            <person name="Morien E."/>
            <person name="Nambeesan S."/>
            <person name="Nguyen T."/>
            <person name="Pegot-Espagnet P."/>
            <person name="Pouilly N."/>
            <person name="Raftis F."/>
            <person name="Sallet E."/>
            <person name="Schiex T."/>
            <person name="Thomas J."/>
            <person name="Vandecasteele C."/>
            <person name="Vares D."/>
            <person name="Vear F."/>
            <person name="Vautrin S."/>
            <person name="Crespi M."/>
            <person name="Mangin B."/>
            <person name="Burke J.M."/>
            <person name="Salse J."/>
            <person name="Munos S."/>
            <person name="Vincourt P."/>
            <person name="Rieseberg L.H."/>
            <person name="Langlade N.B."/>
        </authorList>
    </citation>
    <scope>NUCLEOTIDE SEQUENCE</scope>
    <source>
        <tissue evidence="6">Leaves</tissue>
    </source>
</reference>
<evidence type="ECO:0000256" key="3">
    <source>
        <dbReference type="ARBA" id="ARBA00022801"/>
    </source>
</evidence>
<dbReference type="AlphaFoldDB" id="A0A9K3IGU3"/>
<accession>A0A9K3IGU3</accession>
<keyword evidence="4" id="KW-0720">Serine protease</keyword>
<keyword evidence="7" id="KW-1185">Reference proteome</keyword>
<dbReference type="Gramene" id="mRNA:HanXRQr2_Chr08g0347221">
    <property type="protein sequence ID" value="mRNA:HanXRQr2_Chr08g0347221"/>
    <property type="gene ID" value="HanXRQr2_Chr08g0347221"/>
</dbReference>
<keyword evidence="3" id="KW-0378">Hydrolase</keyword>
<evidence type="ECO:0000256" key="4">
    <source>
        <dbReference type="ARBA" id="ARBA00022825"/>
    </source>
</evidence>
<dbReference type="SUPFAM" id="SSF52096">
    <property type="entry name" value="ClpP/crotonase"/>
    <property type="match status" value="1"/>
</dbReference>
<dbReference type="Proteomes" id="UP000215914">
    <property type="component" value="Unassembled WGS sequence"/>
</dbReference>
<reference evidence="6" key="2">
    <citation type="submission" date="2020-06" db="EMBL/GenBank/DDBJ databases">
        <title>Helianthus annuus Genome sequencing and assembly Release 2.</title>
        <authorList>
            <person name="Gouzy J."/>
            <person name="Langlade N."/>
            <person name="Munos S."/>
        </authorList>
    </citation>
    <scope>NUCLEOTIDE SEQUENCE</scope>
    <source>
        <tissue evidence="6">Leaves</tissue>
    </source>
</reference>
<dbReference type="EMBL" id="MNCJ02000323">
    <property type="protein sequence ID" value="KAF5796079.1"/>
    <property type="molecule type" value="Genomic_DNA"/>
</dbReference>
<sequence>MVRRKLIIKFIIGYAPVWHEKEYYLGCVCDELYAPPSAYFSLYVFFLEEHRFMQVSVFEKIGVEPQAWRIGKYKSFGDQFTRNNISKENREVLTTILDNIYENWVDKISQAKGKKKEEIESFINEGVYQIDKLKEDGWITDINKYDDEAKSMLKTRLCIAKKKKLPLIDYK</sequence>
<dbReference type="InterPro" id="IPR002142">
    <property type="entry name" value="Peptidase_S49"/>
</dbReference>
<feature type="domain" description="Peptidase S49" evidence="5">
    <location>
        <begin position="22"/>
        <end position="153"/>
    </location>
</feature>
<evidence type="ECO:0000259" key="5">
    <source>
        <dbReference type="Pfam" id="PF01343"/>
    </source>
</evidence>
<dbReference type="GO" id="GO:0008236">
    <property type="term" value="F:serine-type peptidase activity"/>
    <property type="evidence" value="ECO:0007669"/>
    <property type="project" value="UniProtKB-KW"/>
</dbReference>
<gene>
    <name evidence="6" type="ORF">HanXRQr2_Chr08g0347221</name>
</gene>
<dbReference type="GO" id="GO:0006508">
    <property type="term" value="P:proteolysis"/>
    <property type="evidence" value="ECO:0007669"/>
    <property type="project" value="UniProtKB-KW"/>
</dbReference>
<dbReference type="PANTHER" id="PTHR33209:SF1">
    <property type="entry name" value="PEPTIDASE S49 DOMAIN-CONTAINING PROTEIN"/>
    <property type="match status" value="1"/>
</dbReference>
<comment type="caution">
    <text evidence="6">The sequence shown here is derived from an EMBL/GenBank/DDBJ whole genome shotgun (WGS) entry which is preliminary data.</text>
</comment>
<evidence type="ECO:0000313" key="6">
    <source>
        <dbReference type="EMBL" id="KAF5796079.1"/>
    </source>
</evidence>
<protein>
    <submittedName>
        <fullName evidence="6">Peptidase S49, ClpP/crotonase-like domain superfamily</fullName>
    </submittedName>
</protein>